<dbReference type="InterPro" id="IPR023368">
    <property type="entry name" value="UPF0066_cons_site"/>
</dbReference>
<dbReference type="HOGENOM" id="CLU_013458_3_0_6"/>
<evidence type="ECO:0000256" key="3">
    <source>
        <dbReference type="SAM" id="MobiDB-lite"/>
    </source>
</evidence>
<gene>
    <name evidence="5" type="primary">yaeB</name>
    <name evidence="5" type="ORF">Sant_0921</name>
</gene>
<proteinExistence type="inferred from homology"/>
<dbReference type="Pfam" id="PF01980">
    <property type="entry name" value="TrmO_N"/>
    <property type="match status" value="1"/>
</dbReference>
<feature type="region of interest" description="Disordered" evidence="3">
    <location>
        <begin position="235"/>
        <end position="260"/>
    </location>
</feature>
<dbReference type="GO" id="GO:0032259">
    <property type="term" value="P:methylation"/>
    <property type="evidence" value="ECO:0007669"/>
    <property type="project" value="UniProtKB-KW"/>
</dbReference>
<dbReference type="InterPro" id="IPR041369">
    <property type="entry name" value="TrmO_C"/>
</dbReference>
<dbReference type="FunFam" id="2.40.30.70:FF:000001">
    <property type="entry name" value="tRNA (N6-threonylcarbamoyladenosine(37)-N6)-methyltransferase TrmO"/>
    <property type="match status" value="1"/>
</dbReference>
<dbReference type="OrthoDB" id="9804309at2"/>
<dbReference type="Pfam" id="PF18389">
    <property type="entry name" value="TrmO_C"/>
    <property type="match status" value="1"/>
</dbReference>
<dbReference type="PROSITE" id="PS51668">
    <property type="entry name" value="TSAA_2"/>
    <property type="match status" value="1"/>
</dbReference>
<dbReference type="InterPro" id="IPR023370">
    <property type="entry name" value="TrmO-like_N"/>
</dbReference>
<keyword evidence="5" id="KW-0808">Transferase</keyword>
<dbReference type="InterPro" id="IPR040372">
    <property type="entry name" value="YaeB-like"/>
</dbReference>
<name>W0HUX8_9GAMM</name>
<keyword evidence="5" id="KW-0489">Methyltransferase</keyword>
<reference evidence="5 6" key="1">
    <citation type="journal article" date="2014" name="Genome Biol. Evol.">
        <title>Genome degeneration and adaptation in a nascent stage of symbiosis.</title>
        <authorList>
            <person name="Oakeson K.F."/>
            <person name="Gil R."/>
            <person name="Clayton A.L."/>
            <person name="Dunn D.M."/>
            <person name="von Niederhausern A.C."/>
            <person name="Hamil C."/>
            <person name="Aoyagi A."/>
            <person name="Duval B."/>
            <person name="Baca A."/>
            <person name="Silva F.J."/>
            <person name="Vallier A."/>
            <person name="Jackson D.G."/>
            <person name="Latorre A."/>
            <person name="Weiss R.B."/>
            <person name="Heddi A."/>
            <person name="Moya A."/>
            <person name="Dale C."/>
        </authorList>
    </citation>
    <scope>NUCLEOTIDE SEQUENCE [LARGE SCALE GENOMIC DNA]</scope>
    <source>
        <strain evidence="5 6">HS1</strain>
    </source>
</reference>
<dbReference type="PANTHER" id="PTHR12818">
    <property type="entry name" value="TRNA (ADENINE(37)-N6)-METHYLTRANSFERASE"/>
    <property type="match status" value="1"/>
</dbReference>
<comment type="similarity">
    <text evidence="2">Belongs to the tRNA methyltransferase O family.</text>
</comment>
<feature type="domain" description="TsaA-like" evidence="4">
    <location>
        <begin position="7"/>
        <end position="148"/>
    </location>
</feature>
<evidence type="ECO:0000313" key="6">
    <source>
        <dbReference type="Proteomes" id="UP000019028"/>
    </source>
</evidence>
<dbReference type="KEGG" id="sod:Sant_0921"/>
<feature type="compositionally biased region" description="Low complexity" evidence="3">
    <location>
        <begin position="235"/>
        <end position="250"/>
    </location>
</feature>
<sequence length="260" mass="28098">MTATFGFRQIGVVRSPYKEKFAVPRQPGLVADGVGELHLLPPYNQAEAVRGLTEFSHIWLLFVFHQTPEGGWRPTVRPPRLGGNSRMGVFATRSPFRPNPIGMSLVALEGITLRGADVILRLGSLDLVDGTPVVDIKPYLPYAESLPDARAGFAQAAPADTLQVIFSPPAERQLRAQAHVWPRLREFIGDVLAQDPRPAYHRGGMPAREYAAALLDFNVRWRVSETTAEVIAIDTLPGGDTDATGPTTEPESGGAGGITG</sequence>
<dbReference type="Proteomes" id="UP000019028">
    <property type="component" value="Chromosome"/>
</dbReference>
<dbReference type="InterPro" id="IPR036413">
    <property type="entry name" value="YaeB-like_sf"/>
</dbReference>
<dbReference type="InterPro" id="IPR036414">
    <property type="entry name" value="YaeB_N_sf"/>
</dbReference>
<dbReference type="PANTHER" id="PTHR12818:SF0">
    <property type="entry name" value="TRNA (ADENINE(37)-N6)-METHYLTRANSFERASE"/>
    <property type="match status" value="1"/>
</dbReference>
<dbReference type="Gene3D" id="2.40.30.70">
    <property type="entry name" value="YaeB-like"/>
    <property type="match status" value="1"/>
</dbReference>
<dbReference type="EMBL" id="CP006569">
    <property type="protein sequence ID" value="AHF76000.1"/>
    <property type="molecule type" value="Genomic_DNA"/>
</dbReference>
<dbReference type="NCBIfam" id="TIGR00104">
    <property type="entry name" value="tRNA_TsaA"/>
    <property type="match status" value="1"/>
</dbReference>
<dbReference type="AlphaFoldDB" id="W0HUX8"/>
<dbReference type="Gene3D" id="3.30.2310.10">
    <property type="entry name" value="YaeB-like"/>
    <property type="match status" value="1"/>
</dbReference>
<evidence type="ECO:0000256" key="2">
    <source>
        <dbReference type="ARBA" id="ARBA00033753"/>
    </source>
</evidence>
<keyword evidence="6" id="KW-1185">Reference proteome</keyword>
<dbReference type="CDD" id="cd09281">
    <property type="entry name" value="UPF0066"/>
    <property type="match status" value="1"/>
</dbReference>
<evidence type="ECO:0000259" key="4">
    <source>
        <dbReference type="PROSITE" id="PS51668"/>
    </source>
</evidence>
<accession>W0HUX8</accession>
<dbReference type="PROSITE" id="PS01318">
    <property type="entry name" value="TSAA_1"/>
    <property type="match status" value="1"/>
</dbReference>
<dbReference type="GO" id="GO:0089715">
    <property type="term" value="F:tRNA (L-threonylcarbamoyladenosine(37)-C2) methyltransferase activity"/>
    <property type="evidence" value="ECO:0007669"/>
    <property type="project" value="TreeGrafter"/>
</dbReference>
<evidence type="ECO:0000313" key="5">
    <source>
        <dbReference type="EMBL" id="AHF76000.1"/>
    </source>
</evidence>
<dbReference type="SUPFAM" id="SSF118196">
    <property type="entry name" value="YaeB-like"/>
    <property type="match status" value="1"/>
</dbReference>
<organism evidence="5 6">
    <name type="scientific">Sodalis praecaptivus</name>
    <dbReference type="NCBI Taxonomy" id="1239307"/>
    <lineage>
        <taxon>Bacteria</taxon>
        <taxon>Pseudomonadati</taxon>
        <taxon>Pseudomonadota</taxon>
        <taxon>Gammaproteobacteria</taxon>
        <taxon>Enterobacterales</taxon>
        <taxon>Bruguierivoracaceae</taxon>
        <taxon>Sodalis</taxon>
    </lineage>
</organism>
<evidence type="ECO:0000256" key="1">
    <source>
        <dbReference type="ARBA" id="ARBA00022691"/>
    </source>
</evidence>
<keyword evidence="1" id="KW-0949">S-adenosyl-L-methionine</keyword>
<dbReference type="PATRIC" id="fig|1239307.3.peg.987"/>
<protein>
    <submittedName>
        <fullName evidence="5">tRNA (Adenine(37)-N6)-methyltransferase</fullName>
    </submittedName>
</protein>